<evidence type="ECO:0000256" key="4">
    <source>
        <dbReference type="ARBA" id="ARBA00013078"/>
    </source>
</evidence>
<dbReference type="EMBL" id="JACIJK010000003">
    <property type="protein sequence ID" value="MBB5714431.1"/>
    <property type="molecule type" value="Genomic_DNA"/>
</dbReference>
<organism evidence="5 6">
    <name type="scientific">Sphingomonas aerophila</name>
    <dbReference type="NCBI Taxonomy" id="1344948"/>
    <lineage>
        <taxon>Bacteria</taxon>
        <taxon>Pseudomonadati</taxon>
        <taxon>Pseudomonadota</taxon>
        <taxon>Alphaproteobacteria</taxon>
        <taxon>Sphingomonadales</taxon>
        <taxon>Sphingomonadaceae</taxon>
        <taxon>Sphingomonas</taxon>
    </lineage>
</organism>
<reference evidence="5 6" key="1">
    <citation type="submission" date="2020-08" db="EMBL/GenBank/DDBJ databases">
        <title>Genomic Encyclopedia of Type Strains, Phase IV (KMG-IV): sequencing the most valuable type-strain genomes for metagenomic binning, comparative biology and taxonomic classification.</title>
        <authorList>
            <person name="Goeker M."/>
        </authorList>
    </citation>
    <scope>NUCLEOTIDE SEQUENCE [LARGE SCALE GENOMIC DNA]</scope>
    <source>
        <strain evidence="5 6">DSM 100044</strain>
    </source>
</reference>
<keyword evidence="6" id="KW-1185">Reference proteome</keyword>
<protein>
    <recommendedName>
        <fullName evidence="4">phosphoglycolate phosphatase</fullName>
        <ecNumber evidence="4">3.1.3.18</ecNumber>
    </recommendedName>
</protein>
<dbReference type="InterPro" id="IPR023198">
    <property type="entry name" value="PGP-like_dom2"/>
</dbReference>
<accession>A0A7W9BCN0</accession>
<evidence type="ECO:0000256" key="2">
    <source>
        <dbReference type="ARBA" id="ARBA00004818"/>
    </source>
</evidence>
<dbReference type="SUPFAM" id="SSF56784">
    <property type="entry name" value="HAD-like"/>
    <property type="match status" value="1"/>
</dbReference>
<dbReference type="Gene3D" id="3.40.50.1000">
    <property type="entry name" value="HAD superfamily/HAD-like"/>
    <property type="match status" value="1"/>
</dbReference>
<proteinExistence type="inferred from homology"/>
<name>A0A7W9BCN0_9SPHN</name>
<keyword evidence="5" id="KW-0378">Hydrolase</keyword>
<dbReference type="RefSeq" id="WP_184055714.1">
    <property type="nucleotide sequence ID" value="NZ_JACIJK010000003.1"/>
</dbReference>
<comment type="pathway">
    <text evidence="2">Organic acid metabolism; glycolate biosynthesis; glycolate from 2-phosphoglycolate: step 1/1.</text>
</comment>
<dbReference type="InterPro" id="IPR023214">
    <property type="entry name" value="HAD_sf"/>
</dbReference>
<dbReference type="InterPro" id="IPR036412">
    <property type="entry name" value="HAD-like_sf"/>
</dbReference>
<evidence type="ECO:0000313" key="5">
    <source>
        <dbReference type="EMBL" id="MBB5714431.1"/>
    </source>
</evidence>
<dbReference type="InterPro" id="IPR041492">
    <property type="entry name" value="HAD_2"/>
</dbReference>
<comment type="catalytic activity">
    <reaction evidence="1">
        <text>2-phosphoglycolate + H2O = glycolate + phosphate</text>
        <dbReference type="Rhea" id="RHEA:14369"/>
        <dbReference type="ChEBI" id="CHEBI:15377"/>
        <dbReference type="ChEBI" id="CHEBI:29805"/>
        <dbReference type="ChEBI" id="CHEBI:43474"/>
        <dbReference type="ChEBI" id="CHEBI:58033"/>
        <dbReference type="EC" id="3.1.3.18"/>
    </reaction>
</comment>
<sequence length="227" mass="23599">MNADFPFRIVGFDLDGTLLDTSGDLAAAVNHALTSVGRPALSVEEVRPMIGGGARHMLAQGMAATGGCTEGELDVLQRRLLDYYAANIADKTQPFPGCLAALDNLTGRGVRLAVVTNKLEHLAREVLDALHLTSRFDAIIGGDTMGPGRGKPAPDPVLAMVQRCGGGSAAFVGDSVYDVQSAQAAGLPVVACSFGFLQQPVETLGAEAVIDHYDELIPTLVRLGSAA</sequence>
<dbReference type="InterPro" id="IPR050155">
    <property type="entry name" value="HAD-like_hydrolase_sf"/>
</dbReference>
<dbReference type="GO" id="GO:0006281">
    <property type="term" value="P:DNA repair"/>
    <property type="evidence" value="ECO:0007669"/>
    <property type="project" value="TreeGrafter"/>
</dbReference>
<dbReference type="SFLD" id="SFLDS00003">
    <property type="entry name" value="Haloacid_Dehalogenase"/>
    <property type="match status" value="1"/>
</dbReference>
<dbReference type="PANTHER" id="PTHR43434">
    <property type="entry name" value="PHOSPHOGLYCOLATE PHOSPHATASE"/>
    <property type="match status" value="1"/>
</dbReference>
<comment type="caution">
    <text evidence="5">The sequence shown here is derived from an EMBL/GenBank/DDBJ whole genome shotgun (WGS) entry which is preliminary data.</text>
</comment>
<dbReference type="PANTHER" id="PTHR43434:SF1">
    <property type="entry name" value="PHOSPHOGLYCOLATE PHOSPHATASE"/>
    <property type="match status" value="1"/>
</dbReference>
<dbReference type="Pfam" id="PF13419">
    <property type="entry name" value="HAD_2"/>
    <property type="match status" value="1"/>
</dbReference>
<dbReference type="Gene3D" id="1.10.150.240">
    <property type="entry name" value="Putative phosphatase, domain 2"/>
    <property type="match status" value="1"/>
</dbReference>
<dbReference type="GO" id="GO:0008967">
    <property type="term" value="F:phosphoglycolate phosphatase activity"/>
    <property type="evidence" value="ECO:0007669"/>
    <property type="project" value="UniProtKB-EC"/>
</dbReference>
<dbReference type="SFLD" id="SFLDG01129">
    <property type="entry name" value="C1.5:_HAD__Beta-PGM__Phosphata"/>
    <property type="match status" value="1"/>
</dbReference>
<gene>
    <name evidence="5" type="ORF">FHS94_001262</name>
</gene>
<dbReference type="InterPro" id="IPR006439">
    <property type="entry name" value="HAD-SF_hydro_IA"/>
</dbReference>
<dbReference type="EC" id="3.1.3.18" evidence="4"/>
<comment type="similarity">
    <text evidence="3">Belongs to the HAD-like hydrolase superfamily. CbbY/CbbZ/Gph/YieH family.</text>
</comment>
<dbReference type="Proteomes" id="UP000546200">
    <property type="component" value="Unassembled WGS sequence"/>
</dbReference>
<dbReference type="NCBIfam" id="TIGR01549">
    <property type="entry name" value="HAD-SF-IA-v1"/>
    <property type="match status" value="1"/>
</dbReference>
<dbReference type="GO" id="GO:0005829">
    <property type="term" value="C:cytosol"/>
    <property type="evidence" value="ECO:0007669"/>
    <property type="project" value="TreeGrafter"/>
</dbReference>
<evidence type="ECO:0000313" key="6">
    <source>
        <dbReference type="Proteomes" id="UP000546200"/>
    </source>
</evidence>
<dbReference type="AlphaFoldDB" id="A0A7W9BCN0"/>
<evidence type="ECO:0000256" key="1">
    <source>
        <dbReference type="ARBA" id="ARBA00000830"/>
    </source>
</evidence>
<evidence type="ECO:0000256" key="3">
    <source>
        <dbReference type="ARBA" id="ARBA00006171"/>
    </source>
</evidence>